<organism evidence="1 3">
    <name type="scientific">Geodermatophilus tzadiensis</name>
    <dbReference type="NCBI Taxonomy" id="1137988"/>
    <lineage>
        <taxon>Bacteria</taxon>
        <taxon>Bacillati</taxon>
        <taxon>Actinomycetota</taxon>
        <taxon>Actinomycetes</taxon>
        <taxon>Geodermatophilales</taxon>
        <taxon>Geodermatophilaceae</taxon>
        <taxon>Geodermatophilus</taxon>
    </lineage>
</organism>
<dbReference type="EMBL" id="PVTG01000030">
    <property type="protein sequence ID" value="PRY35080.1"/>
    <property type="molecule type" value="Genomic_DNA"/>
</dbReference>
<proteinExistence type="predicted"/>
<evidence type="ECO:0000313" key="2">
    <source>
        <dbReference type="EMBL" id="PRY47822.1"/>
    </source>
</evidence>
<keyword evidence="3" id="KW-1185">Reference proteome</keyword>
<evidence type="ECO:0000313" key="1">
    <source>
        <dbReference type="EMBL" id="PRY35080.1"/>
    </source>
</evidence>
<name>A0A2T0SNU5_9ACTN</name>
<protein>
    <submittedName>
        <fullName evidence="1">Uncharacterized protein</fullName>
    </submittedName>
</protein>
<reference evidence="1 3" key="1">
    <citation type="submission" date="2018-03" db="EMBL/GenBank/DDBJ databases">
        <title>Genomic Encyclopedia of Archaeal and Bacterial Type Strains, Phase II (KMG-II): from individual species to whole genera.</title>
        <authorList>
            <person name="Goeker M."/>
        </authorList>
    </citation>
    <scope>NUCLEOTIDE SEQUENCE [LARGE SCALE GENOMIC DNA]</scope>
    <source>
        <strain evidence="1 3">DSM 45416</strain>
    </source>
</reference>
<dbReference type="Proteomes" id="UP000239210">
    <property type="component" value="Unassembled WGS sequence"/>
</dbReference>
<accession>A0A2T0SNU5</accession>
<sequence>TRYDKHVRNYAGALNLAALLTWLP</sequence>
<dbReference type="AlphaFoldDB" id="A0A2T0SNU5"/>
<evidence type="ECO:0000313" key="3">
    <source>
        <dbReference type="Proteomes" id="UP000239210"/>
    </source>
</evidence>
<dbReference type="EMBL" id="PVTG01000011">
    <property type="protein sequence ID" value="PRY47822.1"/>
    <property type="molecule type" value="Genomic_DNA"/>
</dbReference>
<comment type="caution">
    <text evidence="1">The sequence shown here is derived from an EMBL/GenBank/DDBJ whole genome shotgun (WGS) entry which is preliminary data.</text>
</comment>
<feature type="non-terminal residue" evidence="1">
    <location>
        <position position="1"/>
    </location>
</feature>
<gene>
    <name evidence="2" type="ORF">LY71_1111</name>
    <name evidence="1" type="ORF">LY71_1301</name>
</gene>